<proteinExistence type="predicted"/>
<dbReference type="AlphaFoldDB" id="A0A1T4LPE0"/>
<evidence type="ECO:0000313" key="2">
    <source>
        <dbReference type="Proteomes" id="UP000190625"/>
    </source>
</evidence>
<reference evidence="2" key="1">
    <citation type="submission" date="2017-02" db="EMBL/GenBank/DDBJ databases">
        <authorList>
            <person name="Varghese N."/>
            <person name="Submissions S."/>
        </authorList>
    </citation>
    <scope>NUCLEOTIDE SEQUENCE [LARGE SCALE GENOMIC DNA]</scope>
    <source>
        <strain evidence="2">ATCC BAA-73</strain>
    </source>
</reference>
<sequence>MVAGIIVTIKVFINKMHTINYKGGDIMKSKIAEAIKLNNSPVAILLIDQRPDDALQFKEGKWGCVVAMLNKATEGYTVVFDEKTYGCEGGGKGLGIKDYEMGEIEYFLSTGEGIDREGEFYKKTPEYAKSFIKSLPNISVSKEYVVLKPLDQITEDETPEGIIFLVNADQLSGLVYLANYDKPTKDNVTTFFGAGCHSTILEVLEQGKTEEPKALIGLTDPSARKFIDEDILSFSIPYDRFLEMEKQVEESFLTKKNWATIKNRI</sequence>
<dbReference type="Proteomes" id="UP000190625">
    <property type="component" value="Unassembled WGS sequence"/>
</dbReference>
<dbReference type="STRING" id="142842.SAMN02745118_01196"/>
<name>A0A1T4LPE0_9FIRM</name>
<organism evidence="1 2">
    <name type="scientific">Selenihalanaerobacter shriftii</name>
    <dbReference type="NCBI Taxonomy" id="142842"/>
    <lineage>
        <taxon>Bacteria</taxon>
        <taxon>Bacillati</taxon>
        <taxon>Bacillota</taxon>
        <taxon>Clostridia</taxon>
        <taxon>Halanaerobiales</taxon>
        <taxon>Halobacteroidaceae</taxon>
        <taxon>Selenihalanaerobacter</taxon>
    </lineage>
</organism>
<dbReference type="Pfam" id="PF02596">
    <property type="entry name" value="DUF169"/>
    <property type="match status" value="1"/>
</dbReference>
<keyword evidence="2" id="KW-1185">Reference proteome</keyword>
<dbReference type="InterPro" id="IPR003748">
    <property type="entry name" value="DUF169"/>
</dbReference>
<gene>
    <name evidence="1" type="ORF">SAMN02745118_01196</name>
</gene>
<dbReference type="EMBL" id="FUWM01000009">
    <property type="protein sequence ID" value="SJZ56565.1"/>
    <property type="molecule type" value="Genomic_DNA"/>
</dbReference>
<accession>A0A1T4LPE0</accession>
<evidence type="ECO:0000313" key="1">
    <source>
        <dbReference type="EMBL" id="SJZ56565.1"/>
    </source>
</evidence>
<protein>
    <submittedName>
        <fullName evidence="1">Uncharacterized conserved protein, DUF169 family</fullName>
    </submittedName>
</protein>